<dbReference type="EMBL" id="CP134145">
    <property type="protein sequence ID" value="WNC73885.1"/>
    <property type="molecule type" value="Genomic_DNA"/>
</dbReference>
<dbReference type="InterPro" id="IPR020904">
    <property type="entry name" value="Sc_DH/Rdtase_CS"/>
</dbReference>
<comment type="similarity">
    <text evidence="1">Belongs to the short-chain dehydrogenases/reductases (SDR) family.</text>
</comment>
<evidence type="ECO:0000313" key="3">
    <source>
        <dbReference type="Proteomes" id="UP001258994"/>
    </source>
</evidence>
<dbReference type="PROSITE" id="PS00061">
    <property type="entry name" value="ADH_SHORT"/>
    <property type="match status" value="1"/>
</dbReference>
<name>A0ABY9TZ88_9GAMM</name>
<dbReference type="SUPFAM" id="SSF51735">
    <property type="entry name" value="NAD(P)-binding Rossmann-fold domains"/>
    <property type="match status" value="1"/>
</dbReference>
<reference evidence="3" key="1">
    <citation type="submission" date="2023-09" db="EMBL/GenBank/DDBJ databases">
        <authorList>
            <person name="Zhang C."/>
        </authorList>
    </citation>
    <scope>NUCLEOTIDE SEQUENCE [LARGE SCALE GENOMIC DNA]</scope>
    <source>
        <strain evidence="3">SQ149</strain>
    </source>
</reference>
<dbReference type="InterPro" id="IPR002347">
    <property type="entry name" value="SDR_fam"/>
</dbReference>
<dbReference type="NCBIfam" id="NF005559">
    <property type="entry name" value="PRK07231.1"/>
    <property type="match status" value="1"/>
</dbReference>
<evidence type="ECO:0000256" key="1">
    <source>
        <dbReference type="ARBA" id="ARBA00006484"/>
    </source>
</evidence>
<accession>A0ABY9TZ88</accession>
<dbReference type="PANTHER" id="PTHR42760:SF40">
    <property type="entry name" value="3-OXOACYL-[ACYL-CARRIER-PROTEIN] REDUCTASE, CHLOROPLASTIC"/>
    <property type="match status" value="1"/>
</dbReference>
<dbReference type="PRINTS" id="PR00080">
    <property type="entry name" value="SDRFAMILY"/>
</dbReference>
<dbReference type="InterPro" id="IPR036291">
    <property type="entry name" value="NAD(P)-bd_dom_sf"/>
</dbReference>
<dbReference type="PANTHER" id="PTHR42760">
    <property type="entry name" value="SHORT-CHAIN DEHYDROGENASES/REDUCTASES FAMILY MEMBER"/>
    <property type="match status" value="1"/>
</dbReference>
<dbReference type="Pfam" id="PF13561">
    <property type="entry name" value="adh_short_C2"/>
    <property type="match status" value="1"/>
</dbReference>
<dbReference type="Gene3D" id="3.40.50.720">
    <property type="entry name" value="NAD(P)-binding Rossmann-like Domain"/>
    <property type="match status" value="1"/>
</dbReference>
<evidence type="ECO:0000313" key="2">
    <source>
        <dbReference type="EMBL" id="WNC73885.1"/>
    </source>
</evidence>
<protein>
    <submittedName>
        <fullName evidence="2">SDR family oxidoreductase</fullName>
    </submittedName>
</protein>
<organism evidence="2 3">
    <name type="scientific">Thalassotalea psychrophila</name>
    <dbReference type="NCBI Taxonomy" id="3065647"/>
    <lineage>
        <taxon>Bacteria</taxon>
        <taxon>Pseudomonadati</taxon>
        <taxon>Pseudomonadota</taxon>
        <taxon>Gammaproteobacteria</taxon>
        <taxon>Alteromonadales</taxon>
        <taxon>Colwelliaceae</taxon>
        <taxon>Thalassotalea</taxon>
    </lineage>
</organism>
<dbReference type="CDD" id="cd05233">
    <property type="entry name" value="SDR_c"/>
    <property type="match status" value="1"/>
</dbReference>
<dbReference type="PRINTS" id="PR00081">
    <property type="entry name" value="GDHRDH"/>
</dbReference>
<dbReference type="Proteomes" id="UP001258994">
    <property type="component" value="Chromosome"/>
</dbReference>
<dbReference type="RefSeq" id="WP_348392995.1">
    <property type="nucleotide sequence ID" value="NZ_CP134145.1"/>
</dbReference>
<keyword evidence="3" id="KW-1185">Reference proteome</keyword>
<gene>
    <name evidence="2" type="ORF">RGQ13_07800</name>
</gene>
<sequence length="255" mass="26551">MSQFENKTVIITGASAGIGRATALEFAKQGANVALADINMPGTEETAKLITDNGGTALVVKTNVASMEECQNMVDKTVAKFGQLDVIFNNAGIAGDRGLIEDTSTDMWQKVIDINLNGVFFCTKAAIPAMLKNGSGVIINTASVDGLVGMSTISPYVAAKHGVVGLTKSTALEYSRKGIRSLAICPGYVVTEMTEVGFAQEEQDAFGAMTPLGRGATPQEIANFVTFLASDKASFMNGSAHQIDGGLLAGMGIID</sequence>
<proteinExistence type="inferred from homology"/>